<dbReference type="Proteomes" id="UP001336314">
    <property type="component" value="Unassembled WGS sequence"/>
</dbReference>
<dbReference type="Gene3D" id="1.10.3720.10">
    <property type="entry name" value="MetI-like"/>
    <property type="match status" value="1"/>
</dbReference>
<dbReference type="RefSeq" id="WP_330129178.1">
    <property type="nucleotide sequence ID" value="NZ_JAUHLI010000010.1"/>
</dbReference>
<keyword evidence="2 7" id="KW-0813">Transport</keyword>
<evidence type="ECO:0000256" key="3">
    <source>
        <dbReference type="ARBA" id="ARBA00022475"/>
    </source>
</evidence>
<reference evidence="9 10" key="1">
    <citation type="submission" date="2023-07" db="EMBL/GenBank/DDBJ databases">
        <title>Alkalimonas sp., MEB108 novel, alkaliphilic bacterium isolated from Lonar Lake, India.</title>
        <authorList>
            <person name="Joshi A."/>
            <person name="Thite S."/>
        </authorList>
    </citation>
    <scope>NUCLEOTIDE SEQUENCE [LARGE SCALE GENOMIC DNA]</scope>
    <source>
        <strain evidence="9 10">MEB108</strain>
    </source>
</reference>
<evidence type="ECO:0000256" key="5">
    <source>
        <dbReference type="ARBA" id="ARBA00022989"/>
    </source>
</evidence>
<name>A0ABU7J760_9GAMM</name>
<evidence type="ECO:0000256" key="7">
    <source>
        <dbReference type="RuleBase" id="RU363032"/>
    </source>
</evidence>
<evidence type="ECO:0000256" key="2">
    <source>
        <dbReference type="ARBA" id="ARBA00022448"/>
    </source>
</evidence>
<comment type="caution">
    <text evidence="9">The sequence shown here is derived from an EMBL/GenBank/DDBJ whole genome shotgun (WGS) entry which is preliminary data.</text>
</comment>
<dbReference type="InterPro" id="IPR005769">
    <property type="entry name" value="PhnE/PtxC"/>
</dbReference>
<evidence type="ECO:0000259" key="8">
    <source>
        <dbReference type="PROSITE" id="PS50928"/>
    </source>
</evidence>
<dbReference type="CDD" id="cd06261">
    <property type="entry name" value="TM_PBP2"/>
    <property type="match status" value="1"/>
</dbReference>
<keyword evidence="3" id="KW-1003">Cell membrane</keyword>
<dbReference type="PANTHER" id="PTHR30043:SF1">
    <property type="entry name" value="ABC TRANSPORT SYSTEM PERMEASE PROTEIN P69"/>
    <property type="match status" value="1"/>
</dbReference>
<dbReference type="PROSITE" id="PS50928">
    <property type="entry name" value="ABC_TM1"/>
    <property type="match status" value="1"/>
</dbReference>
<evidence type="ECO:0000313" key="9">
    <source>
        <dbReference type="EMBL" id="MEE2002100.1"/>
    </source>
</evidence>
<dbReference type="PANTHER" id="PTHR30043">
    <property type="entry name" value="PHOSPHONATES TRANSPORT SYSTEM PERMEASE PROTEIN"/>
    <property type="match status" value="1"/>
</dbReference>
<evidence type="ECO:0000256" key="1">
    <source>
        <dbReference type="ARBA" id="ARBA00004651"/>
    </source>
</evidence>
<dbReference type="NCBIfam" id="TIGR01097">
    <property type="entry name" value="PhnE"/>
    <property type="match status" value="1"/>
</dbReference>
<dbReference type="EMBL" id="JAUHLI010000010">
    <property type="protein sequence ID" value="MEE2002100.1"/>
    <property type="molecule type" value="Genomic_DNA"/>
</dbReference>
<feature type="transmembrane region" description="Helical" evidence="7">
    <location>
        <begin position="123"/>
        <end position="147"/>
    </location>
</feature>
<comment type="subcellular location">
    <subcellularLocation>
        <location evidence="1 7">Cell membrane</location>
        <topology evidence="1 7">Multi-pass membrane protein</topology>
    </subcellularLocation>
</comment>
<evidence type="ECO:0000256" key="6">
    <source>
        <dbReference type="ARBA" id="ARBA00023136"/>
    </source>
</evidence>
<dbReference type="InterPro" id="IPR000515">
    <property type="entry name" value="MetI-like"/>
</dbReference>
<dbReference type="Pfam" id="PF00528">
    <property type="entry name" value="BPD_transp_1"/>
    <property type="match status" value="1"/>
</dbReference>
<evidence type="ECO:0000256" key="4">
    <source>
        <dbReference type="ARBA" id="ARBA00022692"/>
    </source>
</evidence>
<keyword evidence="10" id="KW-1185">Reference proteome</keyword>
<keyword evidence="5 7" id="KW-1133">Transmembrane helix</keyword>
<evidence type="ECO:0000313" key="10">
    <source>
        <dbReference type="Proteomes" id="UP001336314"/>
    </source>
</evidence>
<keyword evidence="4 7" id="KW-0812">Transmembrane</keyword>
<feature type="transmembrane region" description="Helical" evidence="7">
    <location>
        <begin position="236"/>
        <end position="257"/>
    </location>
</feature>
<feature type="transmembrane region" description="Helical" evidence="7">
    <location>
        <begin position="77"/>
        <end position="97"/>
    </location>
</feature>
<protein>
    <submittedName>
        <fullName evidence="9">Phosphonate ABC transporter, permease protein PhnE</fullName>
    </submittedName>
</protein>
<keyword evidence="6 7" id="KW-0472">Membrane</keyword>
<gene>
    <name evidence="9" type="primary">phnE</name>
    <name evidence="9" type="ORF">QWY20_11605</name>
</gene>
<sequence length="269" mass="28888">MSLCWPTPSGRPPLAFVGGFLFVVGLLVATSGVVEFSVSSLYSSSGRVAEFFGRLITSPDWSYTPALLAALWETIEMALVATLIALLLSVPLGILAARNASPHPVVYRIARDLLSFMRALPDLVWALLFVSAVGLGPFPGVLALAFVTVGFMGKFFAEHIEVVGDKAIEGIKATGASRVQVIRYAMMPQAMPDFVGSLMYILDHNVRAATVLGIVGAGGIGYDMIMALRLYNYDRLIMIIFGIFVLVALLDLLSGFIRGKILGGHRHAL</sequence>
<proteinExistence type="inferred from homology"/>
<feature type="domain" description="ABC transmembrane type-1" evidence="8">
    <location>
        <begin position="71"/>
        <end position="254"/>
    </location>
</feature>
<feature type="transmembrane region" description="Helical" evidence="7">
    <location>
        <begin position="15"/>
        <end position="38"/>
    </location>
</feature>
<dbReference type="SUPFAM" id="SSF161098">
    <property type="entry name" value="MetI-like"/>
    <property type="match status" value="1"/>
</dbReference>
<accession>A0ABU7J760</accession>
<feature type="transmembrane region" description="Helical" evidence="7">
    <location>
        <begin position="208"/>
        <end position="230"/>
    </location>
</feature>
<dbReference type="InterPro" id="IPR035906">
    <property type="entry name" value="MetI-like_sf"/>
</dbReference>
<comment type="similarity">
    <text evidence="7">Belongs to the binding-protein-dependent transport system permease family.</text>
</comment>
<organism evidence="9 10">
    <name type="scientific">Alkalimonas cellulosilytica</name>
    <dbReference type="NCBI Taxonomy" id="3058395"/>
    <lineage>
        <taxon>Bacteria</taxon>
        <taxon>Pseudomonadati</taxon>
        <taxon>Pseudomonadota</taxon>
        <taxon>Gammaproteobacteria</taxon>
        <taxon>Alkalimonas</taxon>
    </lineage>
</organism>